<proteinExistence type="predicted"/>
<feature type="coiled-coil region" evidence="1">
    <location>
        <begin position="26"/>
        <end position="81"/>
    </location>
</feature>
<dbReference type="RefSeq" id="WP_100053525.1">
    <property type="nucleotide sequence ID" value="NZ_LUTN01000014.1"/>
</dbReference>
<accession>A0AAD0WMF2</accession>
<reference evidence="2 3" key="1">
    <citation type="submission" date="2017-08" db="EMBL/GenBank/DDBJ databases">
        <title>Comparative genomics of bacteria isolated from necrotic lesions of AOD affected trees.</title>
        <authorList>
            <person name="Doonan J."/>
            <person name="Denman S."/>
            <person name="McDonald J.E."/>
        </authorList>
    </citation>
    <scope>NUCLEOTIDE SEQUENCE [LARGE SCALE GENOMIC DNA]</scope>
    <source>
        <strain evidence="2 3">477</strain>
    </source>
</reference>
<keyword evidence="3" id="KW-1185">Reference proteome</keyword>
<evidence type="ECO:0008006" key="4">
    <source>
        <dbReference type="Google" id="ProtNLM"/>
    </source>
</evidence>
<organism evidence="2 3">
    <name type="scientific">Lonsdalea britannica</name>
    <dbReference type="NCBI Taxonomy" id="1082704"/>
    <lineage>
        <taxon>Bacteria</taxon>
        <taxon>Pseudomonadati</taxon>
        <taxon>Pseudomonadota</taxon>
        <taxon>Gammaproteobacteria</taxon>
        <taxon>Enterobacterales</taxon>
        <taxon>Pectobacteriaceae</taxon>
        <taxon>Lonsdalea</taxon>
    </lineage>
</organism>
<evidence type="ECO:0000256" key="1">
    <source>
        <dbReference type="SAM" id="Coils"/>
    </source>
</evidence>
<sequence>MFIFLSLLSMLSLHLYEEYQGEKSRAERAEQLADAKQKAIDTLQERQREVASIDQKYTQELADAKQTIADLQRDVDSGAKRLRVNATCRRVSSATPTAGVADEPRAELTRTSERNYFTLRERIATAEKQIAGLQGYIKTITSSSNGEIR</sequence>
<evidence type="ECO:0000313" key="3">
    <source>
        <dbReference type="Proteomes" id="UP000263881"/>
    </source>
</evidence>
<protein>
    <recommendedName>
        <fullName evidence="4">Lysis protein</fullName>
    </recommendedName>
</protein>
<dbReference type="EMBL" id="CP023009">
    <property type="protein sequence ID" value="AXW88850.1"/>
    <property type="molecule type" value="Genomic_DNA"/>
</dbReference>
<dbReference type="KEGG" id="lbq:CKQ53_13075"/>
<keyword evidence="1" id="KW-0175">Coiled coil</keyword>
<dbReference type="AlphaFoldDB" id="A0AAD0WMF2"/>
<dbReference type="GO" id="GO:0044659">
    <property type="term" value="P:viral release from host cell by cytolysis"/>
    <property type="evidence" value="ECO:0007669"/>
    <property type="project" value="InterPro"/>
</dbReference>
<name>A0AAD0WMF2_9GAMM</name>
<gene>
    <name evidence="2" type="ORF">CKQ53_13075</name>
</gene>
<evidence type="ECO:0000313" key="2">
    <source>
        <dbReference type="EMBL" id="AXW88850.1"/>
    </source>
</evidence>
<dbReference type="Proteomes" id="UP000263881">
    <property type="component" value="Chromosome"/>
</dbReference>
<dbReference type="InterPro" id="IPR004929">
    <property type="entry name" value="I-spanin"/>
</dbReference>
<dbReference type="Pfam" id="PF03245">
    <property type="entry name" value="Phage_lysis"/>
    <property type="match status" value="1"/>
</dbReference>